<dbReference type="Proteomes" id="UP000503088">
    <property type="component" value="Chromosome"/>
</dbReference>
<name>A0A7D4BM25_9BACL</name>
<dbReference type="KEGG" id="kpul:GXN76_15790"/>
<keyword evidence="2" id="KW-1185">Reference proteome</keyword>
<protein>
    <submittedName>
        <fullName evidence="1">Uncharacterized protein</fullName>
    </submittedName>
</protein>
<dbReference type="EMBL" id="CP048104">
    <property type="protein sequence ID" value="QKG85770.1"/>
    <property type="molecule type" value="Genomic_DNA"/>
</dbReference>
<proteinExistence type="predicted"/>
<evidence type="ECO:0000313" key="2">
    <source>
        <dbReference type="Proteomes" id="UP000503088"/>
    </source>
</evidence>
<reference evidence="1 2" key="1">
    <citation type="submission" date="2020-01" db="EMBL/GenBank/DDBJ databases">
        <authorList>
            <person name="Gulvik C.A."/>
            <person name="Batra D.G."/>
        </authorList>
    </citation>
    <scope>NUCLEOTIDE SEQUENCE [LARGE SCALE GENOMIC DNA]</scope>
    <source>
        <strain evidence="1 2">W9323</strain>
    </source>
</reference>
<organism evidence="1 2">
    <name type="scientific">Kroppenstedtia pulmonis</name>
    <dbReference type="NCBI Taxonomy" id="1380685"/>
    <lineage>
        <taxon>Bacteria</taxon>
        <taxon>Bacillati</taxon>
        <taxon>Bacillota</taxon>
        <taxon>Bacilli</taxon>
        <taxon>Bacillales</taxon>
        <taxon>Thermoactinomycetaceae</taxon>
        <taxon>Kroppenstedtia</taxon>
    </lineage>
</organism>
<dbReference type="AlphaFoldDB" id="A0A7D4BM25"/>
<accession>A0A7D4BM25</accession>
<evidence type="ECO:0000313" key="1">
    <source>
        <dbReference type="EMBL" id="QKG85770.1"/>
    </source>
</evidence>
<gene>
    <name evidence="1" type="ORF">GXN76_15790</name>
</gene>
<sequence>MTWIQYDDSSEKEPPITIQFKGETYLSRDFYFQTDGYPSPDARDTGEKANRDAGMLADGRILKNIKTGELYIEDRSVKPSRWILYKKK</sequence>
<dbReference type="RefSeq" id="WP_173224815.1">
    <property type="nucleotide sequence ID" value="NZ_CP048104.1"/>
</dbReference>